<comment type="subcellular location">
    <subcellularLocation>
        <location evidence="1">Nucleus speckle</location>
    </subcellularLocation>
</comment>
<evidence type="ECO:0000259" key="2">
    <source>
        <dbReference type="Pfam" id="PF02854"/>
    </source>
</evidence>
<sequence>MMQEQITDKSSMAYQRIAWEVLKKSINGLVNKANTGNIKIIIEELLHENIVRGRGVLCRTIMTAQAASPTFTHVYAAIISVINTKFPQTGEMILKRLVIQFRRAFQRNDKNSCMASVRFIAHLLNQQVAHEVLALELLTLLV</sequence>
<organism evidence="3">
    <name type="scientific">Ixodes ricinus</name>
    <name type="common">Common tick</name>
    <name type="synonym">Acarus ricinus</name>
    <dbReference type="NCBI Taxonomy" id="34613"/>
    <lineage>
        <taxon>Eukaryota</taxon>
        <taxon>Metazoa</taxon>
        <taxon>Ecdysozoa</taxon>
        <taxon>Arthropoda</taxon>
        <taxon>Chelicerata</taxon>
        <taxon>Arachnida</taxon>
        <taxon>Acari</taxon>
        <taxon>Parasitiformes</taxon>
        <taxon>Ixodida</taxon>
        <taxon>Ixodoidea</taxon>
        <taxon>Ixodidae</taxon>
        <taxon>Ixodinae</taxon>
        <taxon>Ixodes</taxon>
    </lineage>
</organism>
<dbReference type="PANTHER" id="PTHR18034:SF3">
    <property type="entry name" value="PRE-MRNA-SPLICING FACTOR CWC22 HOMOLOG"/>
    <property type="match status" value="1"/>
</dbReference>
<evidence type="ECO:0000313" key="3">
    <source>
        <dbReference type="EMBL" id="JAA71895.1"/>
    </source>
</evidence>
<dbReference type="GO" id="GO:0071013">
    <property type="term" value="C:catalytic step 2 spliceosome"/>
    <property type="evidence" value="ECO:0007669"/>
    <property type="project" value="TreeGrafter"/>
</dbReference>
<proteinExistence type="evidence at transcript level"/>
<name>A0A0K8RLD2_IXORI</name>
<accession>A0A0K8RLD2</accession>
<feature type="domain" description="MIF4G" evidence="2">
    <location>
        <begin position="24"/>
        <end position="139"/>
    </location>
</feature>
<dbReference type="EMBL" id="GADI01001913">
    <property type="protein sequence ID" value="JAA71895.1"/>
    <property type="molecule type" value="mRNA"/>
</dbReference>
<dbReference type="GO" id="GO:0000398">
    <property type="term" value="P:mRNA splicing, via spliceosome"/>
    <property type="evidence" value="ECO:0007669"/>
    <property type="project" value="TreeGrafter"/>
</dbReference>
<dbReference type="InterPro" id="IPR016024">
    <property type="entry name" value="ARM-type_fold"/>
</dbReference>
<dbReference type="Pfam" id="PF02854">
    <property type="entry name" value="MIF4G"/>
    <property type="match status" value="1"/>
</dbReference>
<dbReference type="AlphaFoldDB" id="A0A0K8RLD2"/>
<protein>
    <submittedName>
        <fullName evidence="3">Putative cell cycle control protein cwf22</fullName>
    </submittedName>
</protein>
<dbReference type="PANTHER" id="PTHR18034">
    <property type="entry name" value="CELL CYCLE CONTROL PROTEIN CWF22-RELATED"/>
    <property type="match status" value="1"/>
</dbReference>
<reference evidence="3" key="1">
    <citation type="submission" date="2012-12" db="EMBL/GenBank/DDBJ databases">
        <title>Identification and characterization of a phenylalanine ammonia-lyase gene family in Isatis indigotica Fort.</title>
        <authorList>
            <person name="Liu Q."/>
            <person name="Chen J."/>
            <person name="Zhou X."/>
            <person name="Di P."/>
            <person name="Xiao Y."/>
            <person name="Xuan H."/>
            <person name="Zhang L."/>
            <person name="Chen W."/>
        </authorList>
    </citation>
    <scope>NUCLEOTIDE SEQUENCE</scope>
    <source>
        <tissue evidence="3">Salivary gland</tissue>
    </source>
</reference>
<dbReference type="SUPFAM" id="SSF48371">
    <property type="entry name" value="ARM repeat"/>
    <property type="match status" value="1"/>
</dbReference>
<dbReference type="InterPro" id="IPR050781">
    <property type="entry name" value="CWC22_splicing_factor"/>
</dbReference>
<evidence type="ECO:0000256" key="1">
    <source>
        <dbReference type="ARBA" id="ARBA00004324"/>
    </source>
</evidence>
<dbReference type="Gene3D" id="1.25.40.180">
    <property type="match status" value="1"/>
</dbReference>
<dbReference type="GO" id="GO:0003723">
    <property type="term" value="F:RNA binding"/>
    <property type="evidence" value="ECO:0007669"/>
    <property type="project" value="InterPro"/>
</dbReference>
<dbReference type="GO" id="GO:0016607">
    <property type="term" value="C:nuclear speck"/>
    <property type="evidence" value="ECO:0007669"/>
    <property type="project" value="UniProtKB-SubCell"/>
</dbReference>
<dbReference type="InterPro" id="IPR003890">
    <property type="entry name" value="MIF4G-like_typ-3"/>
</dbReference>